<evidence type="ECO:0000256" key="5">
    <source>
        <dbReference type="ARBA" id="ARBA00022771"/>
    </source>
</evidence>
<evidence type="ECO:0000256" key="10">
    <source>
        <dbReference type="ARBA" id="ARBA00023242"/>
    </source>
</evidence>
<keyword evidence="10" id="KW-0539">Nucleus</keyword>
<reference evidence="13 14" key="1">
    <citation type="journal article" date="2015" name="Genome Biol.">
        <title>Comparative genomics of Steinernema reveals deeply conserved gene regulatory networks.</title>
        <authorList>
            <person name="Dillman A.R."/>
            <person name="Macchietto M."/>
            <person name="Porter C.F."/>
            <person name="Rogers A."/>
            <person name="Williams B."/>
            <person name="Antoshechkin I."/>
            <person name="Lee M.M."/>
            <person name="Goodwin Z."/>
            <person name="Lu X."/>
            <person name="Lewis E.E."/>
            <person name="Goodrich-Blair H."/>
            <person name="Stock S.P."/>
            <person name="Adams B.J."/>
            <person name="Sternberg P.W."/>
            <person name="Mortazavi A."/>
        </authorList>
    </citation>
    <scope>NUCLEOTIDE SEQUENCE [LARGE SCALE GENOMIC DNA]</scope>
    <source>
        <strain evidence="13 14">ALL</strain>
    </source>
</reference>
<dbReference type="GO" id="GO:0000981">
    <property type="term" value="F:DNA-binding transcription factor activity, RNA polymerase II-specific"/>
    <property type="evidence" value="ECO:0007669"/>
    <property type="project" value="TreeGrafter"/>
</dbReference>
<feature type="domain" description="C2H2-type" evidence="12">
    <location>
        <begin position="59"/>
        <end position="86"/>
    </location>
</feature>
<protein>
    <recommendedName>
        <fullName evidence="12">C2H2-type domain-containing protein</fullName>
    </recommendedName>
</protein>
<comment type="caution">
    <text evidence="13">The sequence shown here is derived from an EMBL/GenBank/DDBJ whole genome shotgun (WGS) entry which is preliminary data.</text>
</comment>
<comment type="subcellular location">
    <subcellularLocation>
        <location evidence="1">Nucleus</location>
    </subcellularLocation>
</comment>
<sequence length="139" mass="15987">MTLQMLLLQANAQWSVASILQQVNKSSSASLPSHNPVLQPLPTLNINPENAQEQPKRKFPCKICGSVLSRQFLLQTHMRIHTNEKPFQCKHCPKAFSDRSNFRTHEQTHSDEKRFTCRKCGAKFKVKVYLTRHVKKCDA</sequence>
<evidence type="ECO:0000256" key="3">
    <source>
        <dbReference type="ARBA" id="ARBA00022723"/>
    </source>
</evidence>
<feature type="domain" description="C2H2-type" evidence="12">
    <location>
        <begin position="87"/>
        <end position="114"/>
    </location>
</feature>
<evidence type="ECO:0000256" key="9">
    <source>
        <dbReference type="ARBA" id="ARBA00023163"/>
    </source>
</evidence>
<keyword evidence="8" id="KW-0238">DNA-binding</keyword>
<keyword evidence="4" id="KW-0677">Repeat</keyword>
<keyword evidence="14" id="KW-1185">Reference proteome</keyword>
<dbReference type="AlphaFoldDB" id="A0A4U5PG28"/>
<keyword evidence="9" id="KW-0804">Transcription</keyword>
<dbReference type="GO" id="GO:0000978">
    <property type="term" value="F:RNA polymerase II cis-regulatory region sequence-specific DNA binding"/>
    <property type="evidence" value="ECO:0007669"/>
    <property type="project" value="TreeGrafter"/>
</dbReference>
<comment type="similarity">
    <text evidence="2">Belongs to the krueppel C2H2-type zinc-finger protein family.</text>
</comment>
<evidence type="ECO:0000256" key="7">
    <source>
        <dbReference type="ARBA" id="ARBA00023015"/>
    </source>
</evidence>
<keyword evidence="7" id="KW-0805">Transcription regulation</keyword>
<evidence type="ECO:0000256" key="4">
    <source>
        <dbReference type="ARBA" id="ARBA00022737"/>
    </source>
</evidence>
<dbReference type="InterPro" id="IPR036236">
    <property type="entry name" value="Znf_C2H2_sf"/>
</dbReference>
<dbReference type="PROSITE" id="PS00028">
    <property type="entry name" value="ZINC_FINGER_C2H2_1"/>
    <property type="match status" value="2"/>
</dbReference>
<dbReference type="FunFam" id="3.30.160.60:FF:000240">
    <property type="entry name" value="Zinc finger protein 250"/>
    <property type="match status" value="1"/>
</dbReference>
<accession>A0A4U5PG28</accession>
<keyword evidence="3" id="KW-0479">Metal-binding</keyword>
<gene>
    <name evidence="13" type="ORF">L596_009584</name>
</gene>
<dbReference type="Proteomes" id="UP000298663">
    <property type="component" value="Unassembled WGS sequence"/>
</dbReference>
<dbReference type="OrthoDB" id="5862433at2759"/>
<dbReference type="GO" id="GO:0008270">
    <property type="term" value="F:zinc ion binding"/>
    <property type="evidence" value="ECO:0007669"/>
    <property type="project" value="UniProtKB-KW"/>
</dbReference>
<name>A0A4U5PG28_STECR</name>
<dbReference type="EMBL" id="AZBU02000002">
    <property type="protein sequence ID" value="TKR95410.1"/>
    <property type="molecule type" value="Genomic_DNA"/>
</dbReference>
<dbReference type="PANTHER" id="PTHR23235">
    <property type="entry name" value="KRUEPPEL-LIKE TRANSCRIPTION FACTOR"/>
    <property type="match status" value="1"/>
</dbReference>
<proteinExistence type="inferred from homology"/>
<evidence type="ECO:0000256" key="1">
    <source>
        <dbReference type="ARBA" id="ARBA00004123"/>
    </source>
</evidence>
<evidence type="ECO:0000259" key="12">
    <source>
        <dbReference type="PROSITE" id="PS50157"/>
    </source>
</evidence>
<keyword evidence="6" id="KW-0862">Zinc</keyword>
<organism evidence="13 14">
    <name type="scientific">Steinernema carpocapsae</name>
    <name type="common">Entomopathogenic nematode</name>
    <dbReference type="NCBI Taxonomy" id="34508"/>
    <lineage>
        <taxon>Eukaryota</taxon>
        <taxon>Metazoa</taxon>
        <taxon>Ecdysozoa</taxon>
        <taxon>Nematoda</taxon>
        <taxon>Chromadorea</taxon>
        <taxon>Rhabditida</taxon>
        <taxon>Tylenchina</taxon>
        <taxon>Panagrolaimomorpha</taxon>
        <taxon>Strongyloidoidea</taxon>
        <taxon>Steinernematidae</taxon>
        <taxon>Steinernema</taxon>
    </lineage>
</organism>
<dbReference type="Gene3D" id="3.30.160.60">
    <property type="entry name" value="Classic Zinc Finger"/>
    <property type="match status" value="3"/>
</dbReference>
<evidence type="ECO:0000313" key="13">
    <source>
        <dbReference type="EMBL" id="TKR95410.1"/>
    </source>
</evidence>
<dbReference type="STRING" id="34508.A0A4U5PG28"/>
<feature type="domain" description="C2H2-type" evidence="12">
    <location>
        <begin position="115"/>
        <end position="139"/>
    </location>
</feature>
<dbReference type="PANTHER" id="PTHR23235:SF120">
    <property type="entry name" value="KRUPPEL-LIKE FACTOR 15"/>
    <property type="match status" value="1"/>
</dbReference>
<evidence type="ECO:0000256" key="11">
    <source>
        <dbReference type="PROSITE-ProRule" id="PRU00042"/>
    </source>
</evidence>
<dbReference type="InterPro" id="IPR013087">
    <property type="entry name" value="Znf_C2H2_type"/>
</dbReference>
<reference evidence="13 14" key="2">
    <citation type="journal article" date="2019" name="G3 (Bethesda)">
        <title>Hybrid Assembly of the Genome of the Entomopathogenic Nematode Steinernema carpocapsae Identifies the X-Chromosome.</title>
        <authorList>
            <person name="Serra L."/>
            <person name="Macchietto M."/>
            <person name="Macias-Munoz A."/>
            <person name="McGill C.J."/>
            <person name="Rodriguez I.M."/>
            <person name="Rodriguez B."/>
            <person name="Murad R."/>
            <person name="Mortazavi A."/>
        </authorList>
    </citation>
    <scope>NUCLEOTIDE SEQUENCE [LARGE SCALE GENOMIC DNA]</scope>
    <source>
        <strain evidence="13 14">ALL</strain>
    </source>
</reference>
<dbReference type="SMART" id="SM00355">
    <property type="entry name" value="ZnF_C2H2"/>
    <property type="match status" value="3"/>
</dbReference>
<dbReference type="PROSITE" id="PS50157">
    <property type="entry name" value="ZINC_FINGER_C2H2_2"/>
    <property type="match status" value="3"/>
</dbReference>
<keyword evidence="5 11" id="KW-0863">Zinc-finger</keyword>
<evidence type="ECO:0000256" key="8">
    <source>
        <dbReference type="ARBA" id="ARBA00023125"/>
    </source>
</evidence>
<dbReference type="GO" id="GO:0005634">
    <property type="term" value="C:nucleus"/>
    <property type="evidence" value="ECO:0007669"/>
    <property type="project" value="UniProtKB-SubCell"/>
</dbReference>
<dbReference type="Pfam" id="PF00096">
    <property type="entry name" value="zf-C2H2"/>
    <property type="match status" value="3"/>
</dbReference>
<evidence type="ECO:0000256" key="2">
    <source>
        <dbReference type="ARBA" id="ARBA00006991"/>
    </source>
</evidence>
<evidence type="ECO:0000313" key="14">
    <source>
        <dbReference type="Proteomes" id="UP000298663"/>
    </source>
</evidence>
<evidence type="ECO:0000256" key="6">
    <source>
        <dbReference type="ARBA" id="ARBA00022833"/>
    </source>
</evidence>
<dbReference type="SUPFAM" id="SSF57667">
    <property type="entry name" value="beta-beta-alpha zinc fingers"/>
    <property type="match status" value="2"/>
</dbReference>